<feature type="region of interest" description="Disordered" evidence="1">
    <location>
        <begin position="24"/>
        <end position="46"/>
    </location>
</feature>
<evidence type="ECO:0000256" key="1">
    <source>
        <dbReference type="SAM" id="MobiDB-lite"/>
    </source>
</evidence>
<organism evidence="2 3">
    <name type="scientific">Lactobacillus paragasseri</name>
    <dbReference type="NCBI Taxonomy" id="2107999"/>
    <lineage>
        <taxon>Bacteria</taxon>
        <taxon>Bacillati</taxon>
        <taxon>Bacillota</taxon>
        <taxon>Bacilli</taxon>
        <taxon>Lactobacillales</taxon>
        <taxon>Lactobacillaceae</taxon>
        <taxon>Lactobacillus</taxon>
    </lineage>
</organism>
<feature type="compositionally biased region" description="Polar residues" evidence="1">
    <location>
        <begin position="32"/>
        <end position="46"/>
    </location>
</feature>
<accession>A0ABD4ZZD7</accession>
<dbReference type="AlphaFoldDB" id="A0ABD4ZZD7"/>
<evidence type="ECO:0000313" key="2">
    <source>
        <dbReference type="EMBL" id="MDO6360840.1"/>
    </source>
</evidence>
<sequence length="214" mass="24933">MSLLIIFLFLVVGIIIFSISKERTSDNKSNKPDNNLISSQQNDLQPTRITQNESIQSNNITNNFQTKKRINPNTGYPMSTDWQIDRAKALALDAENPSQLPDFLPKSTLKEAEEINEILPHYSWGDYYYKSGNWDKAEQEWSEISDRMPLANHKLCIMYRKQKRFNDVVYILKRDKDAHKVASAYRKQKFESIVNAKAMAKKKQKSDLSHFRNN</sequence>
<reference evidence="2" key="1">
    <citation type="submission" date="2023-07" db="EMBL/GenBank/DDBJ databases">
        <title>Whole Genome Sequencing of Colonoscopy isolates.</title>
        <authorList>
            <person name="Surve S.V."/>
            <person name="Valls R.A."/>
            <person name="Barrak K.E."/>
            <person name="Gardner T.B."/>
            <person name="O'Toole G.A."/>
        </authorList>
    </citation>
    <scope>NUCLEOTIDE SEQUENCE</scope>
    <source>
        <strain evidence="2">GP0003</strain>
    </source>
</reference>
<gene>
    <name evidence="2" type="ORF">Q4436_01730</name>
</gene>
<dbReference type="EMBL" id="JAUONS010000001">
    <property type="protein sequence ID" value="MDO6360840.1"/>
    <property type="molecule type" value="Genomic_DNA"/>
</dbReference>
<evidence type="ECO:0000313" key="3">
    <source>
        <dbReference type="Proteomes" id="UP001169713"/>
    </source>
</evidence>
<dbReference type="RefSeq" id="WP_262333824.1">
    <property type="nucleotide sequence ID" value="NZ_JANZQG010000004.1"/>
</dbReference>
<evidence type="ECO:0008006" key="4">
    <source>
        <dbReference type="Google" id="ProtNLM"/>
    </source>
</evidence>
<comment type="caution">
    <text evidence="2">The sequence shown here is derived from an EMBL/GenBank/DDBJ whole genome shotgun (WGS) entry which is preliminary data.</text>
</comment>
<protein>
    <recommendedName>
        <fullName evidence="4">Tetratricopeptide repeat protein</fullName>
    </recommendedName>
</protein>
<proteinExistence type="predicted"/>
<name>A0ABD4ZZD7_9LACO</name>
<dbReference type="Proteomes" id="UP001169713">
    <property type="component" value="Unassembled WGS sequence"/>
</dbReference>